<dbReference type="SUPFAM" id="SSF52540">
    <property type="entry name" value="P-loop containing nucleoside triphosphate hydrolases"/>
    <property type="match status" value="1"/>
</dbReference>
<dbReference type="RefSeq" id="WP_067226797.1">
    <property type="nucleotide sequence ID" value="NZ_CP014145.1"/>
</dbReference>
<dbReference type="Gene3D" id="3.40.50.300">
    <property type="entry name" value="P-loop containing nucleotide triphosphate hydrolases"/>
    <property type="match status" value="1"/>
</dbReference>
<keyword evidence="2" id="KW-1185">Reference proteome</keyword>
<dbReference type="InterPro" id="IPR027417">
    <property type="entry name" value="P-loop_NTPase"/>
</dbReference>
<evidence type="ECO:0000313" key="2">
    <source>
        <dbReference type="Proteomes" id="UP000058305"/>
    </source>
</evidence>
<proteinExistence type="predicted"/>
<dbReference type="AlphaFoldDB" id="A0A0Y0MUC3"/>
<reference evidence="1 2" key="1">
    <citation type="journal article" date="2016" name="J. Biotechnol.">
        <title>First complete genome sequence of a species in the genus Microterricola, an extremophilic cold active enzyme producing bacterial strain ERGS5:02 isolated from Sikkim Himalaya.</title>
        <authorList>
            <person name="Himanshu"/>
            <person name="Swarnkar M.K."/>
            <person name="Singh D."/>
            <person name="Kumar R."/>
        </authorList>
    </citation>
    <scope>NUCLEOTIDE SEQUENCE [LARGE SCALE GENOMIC DNA]</scope>
    <source>
        <strain evidence="1 2">ERGS5:02</strain>
    </source>
</reference>
<sequence>MELVLTPRVRFLRALGDEIMHNYGHGRTIVAIDGALQSGKTAFGDDLAAVLTERGHPVFRASLEWFHRSREEQAKYGEDTPERYYNYGFDYSLLRRVLVGPFKMGGSTGFVTKAFDPKRGIQVLPKWLTGPIDATLIIDGRFINRPELRGLWNYSIFLDSEPLDGPDGDADRIYFKEANPRGQASAIVDNSTPSTPRRVFADSC</sequence>
<name>A0A0Y0MUC3_9MICO</name>
<dbReference type="OrthoDB" id="572586at2"/>
<dbReference type="KEGG" id="mvd:AWU67_03635"/>
<reference evidence="2" key="2">
    <citation type="submission" date="2016-01" db="EMBL/GenBank/DDBJ databases">
        <title>First complete genome sequence of a species in the genus Microterricola, an extremophilic cold active enzyme producing strain ERGS5:02 isolated from Sikkim Himalaya.</title>
        <authorList>
            <person name="Kumar R."/>
            <person name="Singh D."/>
            <person name="Swarnkar M.K."/>
        </authorList>
    </citation>
    <scope>NUCLEOTIDE SEQUENCE [LARGE SCALE GENOMIC DNA]</scope>
    <source>
        <strain evidence="2">ERGS5:02</strain>
    </source>
</reference>
<evidence type="ECO:0000313" key="1">
    <source>
        <dbReference type="EMBL" id="AMB58102.1"/>
    </source>
</evidence>
<organism evidence="1 2">
    <name type="scientific">Microterricola viridarii</name>
    <dbReference type="NCBI Taxonomy" id="412690"/>
    <lineage>
        <taxon>Bacteria</taxon>
        <taxon>Bacillati</taxon>
        <taxon>Actinomycetota</taxon>
        <taxon>Actinomycetes</taxon>
        <taxon>Micrococcales</taxon>
        <taxon>Microbacteriaceae</taxon>
        <taxon>Microterricola</taxon>
    </lineage>
</organism>
<accession>A0A0Y0MUC3</accession>
<evidence type="ECO:0008006" key="3">
    <source>
        <dbReference type="Google" id="ProtNLM"/>
    </source>
</evidence>
<dbReference type="Proteomes" id="UP000058305">
    <property type="component" value="Chromosome"/>
</dbReference>
<dbReference type="EMBL" id="CP014145">
    <property type="protein sequence ID" value="AMB58102.1"/>
    <property type="molecule type" value="Genomic_DNA"/>
</dbReference>
<gene>
    <name evidence="1" type="ORF">AWU67_03635</name>
</gene>
<protein>
    <recommendedName>
        <fullName evidence="3">Uridine kinase</fullName>
    </recommendedName>
</protein>